<dbReference type="PANTHER" id="PTHR30336:SF4">
    <property type="entry name" value="ENVELOPE BIOGENESIS FACTOR ELYC"/>
    <property type="match status" value="1"/>
</dbReference>
<dbReference type="GO" id="GO:0005886">
    <property type="term" value="C:plasma membrane"/>
    <property type="evidence" value="ECO:0007669"/>
    <property type="project" value="TreeGrafter"/>
</dbReference>
<gene>
    <name evidence="2" type="ORF">VZ068_09230</name>
</gene>
<dbReference type="InterPro" id="IPR003848">
    <property type="entry name" value="DUF218"/>
</dbReference>
<dbReference type="EMBL" id="CP144460">
    <property type="protein sequence ID" value="XBS39660.1"/>
    <property type="molecule type" value="Genomic_DNA"/>
</dbReference>
<accession>A0AAU7PD68</accession>
<proteinExistence type="predicted"/>
<dbReference type="RefSeq" id="WP_259164799.1">
    <property type="nucleotide sequence ID" value="NZ_CP144460.1"/>
</dbReference>
<sequence length="253" mass="28054">MMLALVCVLFGLAWLIDRRGLRRFSRTLAGASLALVFAVGCGPLPSWMLQNLQRTGVNDFNGWGGRNVIVLLGAGTVRPEGRDAVAEANLFAYGRIVESARLYRQCRHSGGECKIEISGGDARGLGLSEAVVYQRVLIGLGIDRVDLIMEPSSMNTWQNAQFSQPLLRAHRPDRVVLVSSATHLRRAALYFRHFGIDAIPVRADWLTASWSILPQSYNFTLADVALHEYLGIARYRLYQWLGWNVKATEPGAV</sequence>
<dbReference type="GO" id="GO:0043164">
    <property type="term" value="P:Gram-negative-bacterium-type cell wall biogenesis"/>
    <property type="evidence" value="ECO:0007669"/>
    <property type="project" value="TreeGrafter"/>
</dbReference>
<organism evidence="2">
    <name type="scientific">Xanthomonas sp. 10-10</name>
    <dbReference type="NCBI Taxonomy" id="3115848"/>
    <lineage>
        <taxon>Bacteria</taxon>
        <taxon>Pseudomonadati</taxon>
        <taxon>Pseudomonadota</taxon>
        <taxon>Gammaproteobacteria</taxon>
        <taxon>Lysobacterales</taxon>
        <taxon>Lysobacteraceae</taxon>
        <taxon>Xanthomonas</taxon>
    </lineage>
</organism>
<dbReference type="PANTHER" id="PTHR30336">
    <property type="entry name" value="INNER MEMBRANE PROTEIN, PROBABLE PERMEASE"/>
    <property type="match status" value="1"/>
</dbReference>
<dbReference type="CDD" id="cd06259">
    <property type="entry name" value="YdcF-like"/>
    <property type="match status" value="1"/>
</dbReference>
<evidence type="ECO:0000259" key="1">
    <source>
        <dbReference type="Pfam" id="PF02698"/>
    </source>
</evidence>
<evidence type="ECO:0000313" key="2">
    <source>
        <dbReference type="EMBL" id="XBS39660.1"/>
    </source>
</evidence>
<dbReference type="Pfam" id="PF02698">
    <property type="entry name" value="DUF218"/>
    <property type="match status" value="1"/>
</dbReference>
<dbReference type="InterPro" id="IPR014729">
    <property type="entry name" value="Rossmann-like_a/b/a_fold"/>
</dbReference>
<dbReference type="Gene3D" id="3.40.50.620">
    <property type="entry name" value="HUPs"/>
    <property type="match status" value="1"/>
</dbReference>
<feature type="domain" description="DUF218" evidence="1">
    <location>
        <begin position="68"/>
        <end position="231"/>
    </location>
</feature>
<dbReference type="GO" id="GO:0000270">
    <property type="term" value="P:peptidoglycan metabolic process"/>
    <property type="evidence" value="ECO:0007669"/>
    <property type="project" value="TreeGrafter"/>
</dbReference>
<dbReference type="AlphaFoldDB" id="A0AAU7PD68"/>
<name>A0AAU7PD68_9XANT</name>
<protein>
    <submittedName>
        <fullName evidence="2">YdcF family protein</fullName>
    </submittedName>
</protein>
<dbReference type="InterPro" id="IPR051599">
    <property type="entry name" value="Cell_Envelope_Assoc"/>
</dbReference>
<reference evidence="2" key="1">
    <citation type="submission" date="2024-02" db="EMBL/GenBank/DDBJ databases">
        <title>Complete genome sequence of Xanthomonas sp. 10-10.</title>
        <authorList>
            <person name="Biessy A."/>
            <person name="Ciotola M."/>
            <person name="Cadieux M."/>
            <person name="Soufiane B."/>
            <person name="Laforest M."/>
            <person name="Filion M."/>
        </authorList>
    </citation>
    <scope>NUCLEOTIDE SEQUENCE</scope>
    <source>
        <strain evidence="2">10-10</strain>
    </source>
</reference>